<name>A0A7T9I203_9ARCH</name>
<dbReference type="EMBL" id="CP064981">
    <property type="protein sequence ID" value="QQR92197.1"/>
    <property type="molecule type" value="Genomic_DNA"/>
</dbReference>
<dbReference type="InterPro" id="IPR017853">
    <property type="entry name" value="GH"/>
</dbReference>
<dbReference type="SUPFAM" id="SSF51445">
    <property type="entry name" value="(Trans)glycosidases"/>
    <property type="match status" value="1"/>
</dbReference>
<protein>
    <submittedName>
        <fullName evidence="1">Uncharacterized protein</fullName>
    </submittedName>
</protein>
<organism evidence="1">
    <name type="scientific">Candidatus Iainarchaeum sp</name>
    <dbReference type="NCBI Taxonomy" id="3101447"/>
    <lineage>
        <taxon>Archaea</taxon>
        <taxon>Candidatus Iainarchaeota</taxon>
        <taxon>Candidatus Iainarchaeia</taxon>
        <taxon>Candidatus Iainarchaeales</taxon>
        <taxon>Candidatus Iainarchaeaceae</taxon>
        <taxon>Candidatus Iainarchaeum</taxon>
    </lineage>
</organism>
<dbReference type="Proteomes" id="UP000596004">
    <property type="component" value="Chromosome"/>
</dbReference>
<proteinExistence type="predicted"/>
<accession>A0A7T9I203</accession>
<evidence type="ECO:0000313" key="1">
    <source>
        <dbReference type="EMBL" id="QQR92197.1"/>
    </source>
</evidence>
<reference evidence="1" key="1">
    <citation type="submission" date="2020-11" db="EMBL/GenBank/DDBJ databases">
        <title>Connecting structure to function with the recovery of over 1000 high-quality activated sludge metagenome-assembled genomes encoding full-length rRNA genes using long-read sequencing.</title>
        <authorList>
            <person name="Singleton C.M."/>
            <person name="Petriglieri F."/>
            <person name="Kristensen J.M."/>
            <person name="Kirkegaard R.H."/>
            <person name="Michaelsen T.Y."/>
            <person name="Andersen M.H."/>
            <person name="Karst S.M."/>
            <person name="Dueholm M.S."/>
            <person name="Nielsen P.H."/>
            <person name="Albertsen M."/>
        </authorList>
    </citation>
    <scope>NUCLEOTIDE SEQUENCE</scope>
    <source>
        <strain evidence="1">Fred_18-Q3-R57-64_BAT3C.431</strain>
    </source>
</reference>
<dbReference type="AlphaFoldDB" id="A0A7T9I203"/>
<dbReference type="PROSITE" id="PS51257">
    <property type="entry name" value="PROKAR_LIPOPROTEIN"/>
    <property type="match status" value="1"/>
</dbReference>
<dbReference type="Gene3D" id="3.20.20.80">
    <property type="entry name" value="Glycosidases"/>
    <property type="match status" value="1"/>
</dbReference>
<sequence>MRQYLLIFGLLVVFLSGCIQSPPTSPVIATPFAAEVEKGTGFWPMQVDQSSIGQWFTFTEEAQNDIFAIQKGEPFREPAQDDQTNYNTVLNLALERAKEMGFKTYIGLEPFSGDRTYLDVNPNWALSRAPRVTDANWRSDYMMVVEQNIQRHQPDYFNPCIEVNMWYAAVSAEEWQAFRSLYADIVARTKEISPSTKVFCSYQYELLAGKLYGKENIKQWELLDDPAVALQAQDYLGISSYPYGKADEVGDWYAPLRLRSAIAPIFVAETGFITTDAHEQARFVGNLPTIWSGLPLHVLLWLDLTELDPSIVPGMPSFLYAQGLLTKDFSPKPAWAAWKQI</sequence>
<gene>
    <name evidence="1" type="ORF">IPJ89_03480</name>
</gene>